<proteinExistence type="predicted"/>
<evidence type="ECO:0000313" key="2">
    <source>
        <dbReference type="EMBL" id="KAI9197004.1"/>
    </source>
</evidence>
<dbReference type="PANTHER" id="PTHR31973">
    <property type="entry name" value="POLYPROTEIN, PUTATIVE-RELATED"/>
    <property type="match status" value="1"/>
</dbReference>
<evidence type="ECO:0000259" key="1">
    <source>
        <dbReference type="Pfam" id="PF10551"/>
    </source>
</evidence>
<comment type="caution">
    <text evidence="2">The sequence shown here is derived from an EMBL/GenBank/DDBJ whole genome shotgun (WGS) entry which is preliminary data.</text>
</comment>
<protein>
    <recommendedName>
        <fullName evidence="1">MULE transposase domain-containing protein</fullName>
    </recommendedName>
</protein>
<keyword evidence="3" id="KW-1185">Reference proteome</keyword>
<dbReference type="Proteomes" id="UP001064489">
    <property type="component" value="Chromosome 1"/>
</dbReference>
<dbReference type="PANTHER" id="PTHR31973:SF195">
    <property type="entry name" value="MUDR FAMILY TRANSPOSASE"/>
    <property type="match status" value="1"/>
</dbReference>
<dbReference type="InterPro" id="IPR018289">
    <property type="entry name" value="MULE_transposase_dom"/>
</dbReference>
<feature type="domain" description="MULE transposase" evidence="1">
    <location>
        <begin position="17"/>
        <end position="110"/>
    </location>
</feature>
<dbReference type="EMBL" id="JAJSOW010000003">
    <property type="protein sequence ID" value="KAI9197004.1"/>
    <property type="molecule type" value="Genomic_DNA"/>
</dbReference>
<dbReference type="AlphaFoldDB" id="A0AAD5P3J6"/>
<dbReference type="Pfam" id="PF10551">
    <property type="entry name" value="MULE"/>
    <property type="match status" value="1"/>
</dbReference>
<reference evidence="2" key="1">
    <citation type="journal article" date="2022" name="Plant J.">
        <title>Strategies of tolerance reflected in two North American maple genomes.</title>
        <authorList>
            <person name="McEvoy S.L."/>
            <person name="Sezen U.U."/>
            <person name="Trouern-Trend A."/>
            <person name="McMahon S.M."/>
            <person name="Schaberg P.G."/>
            <person name="Yang J."/>
            <person name="Wegrzyn J.L."/>
            <person name="Swenson N.G."/>
        </authorList>
    </citation>
    <scope>NUCLEOTIDE SEQUENCE</scope>
    <source>
        <strain evidence="2">91603</strain>
    </source>
</reference>
<sequence>MSLGSSIRGFWRCMHHVIAVDGTHLKGRFGGTMFVATAQDGNEQVYPIVFGYDDLENNLSWEWFLECLRGALGHMDDLVFIYDRYTNIEAEISKVFLYATHIICCRHFGENIKKRFHRKDVTDIMDQQLRHNGFSS</sequence>
<name>A0AAD5P3J6_ACENE</name>
<reference evidence="2" key="2">
    <citation type="submission" date="2023-02" db="EMBL/GenBank/DDBJ databases">
        <authorList>
            <person name="Swenson N.G."/>
            <person name="Wegrzyn J.L."/>
            <person name="Mcevoy S.L."/>
        </authorList>
    </citation>
    <scope>NUCLEOTIDE SEQUENCE</scope>
    <source>
        <strain evidence="2">91603</strain>
        <tissue evidence="2">Leaf</tissue>
    </source>
</reference>
<accession>A0AAD5P3J6</accession>
<evidence type="ECO:0000313" key="3">
    <source>
        <dbReference type="Proteomes" id="UP001064489"/>
    </source>
</evidence>
<gene>
    <name evidence="2" type="ORF">LWI28_028944</name>
</gene>
<organism evidence="2 3">
    <name type="scientific">Acer negundo</name>
    <name type="common">Box elder</name>
    <dbReference type="NCBI Taxonomy" id="4023"/>
    <lineage>
        <taxon>Eukaryota</taxon>
        <taxon>Viridiplantae</taxon>
        <taxon>Streptophyta</taxon>
        <taxon>Embryophyta</taxon>
        <taxon>Tracheophyta</taxon>
        <taxon>Spermatophyta</taxon>
        <taxon>Magnoliopsida</taxon>
        <taxon>eudicotyledons</taxon>
        <taxon>Gunneridae</taxon>
        <taxon>Pentapetalae</taxon>
        <taxon>rosids</taxon>
        <taxon>malvids</taxon>
        <taxon>Sapindales</taxon>
        <taxon>Sapindaceae</taxon>
        <taxon>Hippocastanoideae</taxon>
        <taxon>Acereae</taxon>
        <taxon>Acer</taxon>
    </lineage>
</organism>